<feature type="domain" description="PDXDC1-like third" evidence="9">
    <location>
        <begin position="404"/>
        <end position="508"/>
    </location>
</feature>
<protein>
    <recommendedName>
        <fullName evidence="6">Pyridoxal-dependent decarboxylase domain-containing protein 1</fullName>
    </recommendedName>
</protein>
<dbReference type="Pfam" id="PF22937">
    <property type="entry name" value="PDXDC1-like_cen2"/>
    <property type="match status" value="1"/>
</dbReference>
<dbReference type="InterPro" id="IPR055102">
    <property type="entry name" value="PDXDC1-like_3rd"/>
</dbReference>
<dbReference type="Pfam" id="PF00282">
    <property type="entry name" value="Pyridoxal_deC"/>
    <property type="match status" value="1"/>
</dbReference>
<comment type="cofactor">
    <cofactor evidence="1">
        <name>pyridoxal 5'-phosphate</name>
        <dbReference type="ChEBI" id="CHEBI:597326"/>
    </cofactor>
</comment>
<organism evidence="10 11">
    <name type="scientific">Salarias fasciatus</name>
    <name type="common">Jewelled blenny</name>
    <name type="synonym">Blennius fasciatus</name>
    <dbReference type="NCBI Taxonomy" id="181472"/>
    <lineage>
        <taxon>Eukaryota</taxon>
        <taxon>Metazoa</taxon>
        <taxon>Chordata</taxon>
        <taxon>Craniata</taxon>
        <taxon>Vertebrata</taxon>
        <taxon>Euteleostomi</taxon>
        <taxon>Actinopterygii</taxon>
        <taxon>Neopterygii</taxon>
        <taxon>Teleostei</taxon>
        <taxon>Neoteleostei</taxon>
        <taxon>Acanthomorphata</taxon>
        <taxon>Ovalentaria</taxon>
        <taxon>Blenniimorphae</taxon>
        <taxon>Blenniiformes</taxon>
        <taxon>Blennioidei</taxon>
        <taxon>Blenniidae</taxon>
        <taxon>Salariinae</taxon>
        <taxon>Salarias</taxon>
    </lineage>
</organism>
<keyword evidence="11" id="KW-1185">Reference proteome</keyword>
<dbReference type="Pfam" id="PF22930">
    <property type="entry name" value="PDXDC1-like_cen"/>
    <property type="match status" value="1"/>
</dbReference>
<dbReference type="InterPro" id="IPR002129">
    <property type="entry name" value="PyrdxlP-dep_de-COase"/>
</dbReference>
<feature type="domain" description="PDXDC1/PDXD2 second" evidence="8">
    <location>
        <begin position="329"/>
        <end position="396"/>
    </location>
</feature>
<dbReference type="AlphaFoldDB" id="A0A672GJ36"/>
<proteinExistence type="inferred from homology"/>
<keyword evidence="3" id="KW-0210">Decarboxylase</keyword>
<feature type="region of interest" description="Disordered" evidence="7">
    <location>
        <begin position="586"/>
        <end position="655"/>
    </location>
</feature>
<accession>A0A672GJ36</accession>
<reference evidence="10" key="1">
    <citation type="submission" date="2019-06" db="EMBL/GenBank/DDBJ databases">
        <authorList>
            <consortium name="Wellcome Sanger Institute Data Sharing"/>
        </authorList>
    </citation>
    <scope>NUCLEOTIDE SEQUENCE [LARGE SCALE GENOMIC DNA]</scope>
</reference>
<dbReference type="PANTHER" id="PTHR42735:SF1">
    <property type="entry name" value="PYRIDOXAL-DEPENDENT DECARBOXYLASE DOMAIN-CONTAINING PROTEIN 1-RELATED"/>
    <property type="match status" value="1"/>
</dbReference>
<dbReference type="InterPro" id="IPR015424">
    <property type="entry name" value="PyrdxlP-dep_Trfase"/>
</dbReference>
<evidence type="ECO:0000256" key="4">
    <source>
        <dbReference type="ARBA" id="ARBA00022898"/>
    </source>
</evidence>
<keyword evidence="5" id="KW-0456">Lyase</keyword>
<evidence type="ECO:0000259" key="8">
    <source>
        <dbReference type="Pfam" id="PF22930"/>
    </source>
</evidence>
<dbReference type="GO" id="GO:0016831">
    <property type="term" value="F:carboxy-lyase activity"/>
    <property type="evidence" value="ECO:0007669"/>
    <property type="project" value="UniProtKB-KW"/>
</dbReference>
<dbReference type="PANTHER" id="PTHR42735">
    <property type="match status" value="1"/>
</dbReference>
<dbReference type="SUPFAM" id="SSF53383">
    <property type="entry name" value="PLP-dependent transferases"/>
    <property type="match status" value="1"/>
</dbReference>
<dbReference type="FunFam" id="3.40.640.10:FF:000036">
    <property type="entry name" value="pyridoxal-dependent decarboxylase domain-containing protein 1 isoform X2"/>
    <property type="match status" value="1"/>
</dbReference>
<evidence type="ECO:0000256" key="2">
    <source>
        <dbReference type="ARBA" id="ARBA00009533"/>
    </source>
</evidence>
<evidence type="ECO:0000313" key="10">
    <source>
        <dbReference type="Ensembl" id="ENSSFAP00005018803.1"/>
    </source>
</evidence>
<dbReference type="Proteomes" id="UP000472267">
    <property type="component" value="Chromosome 4"/>
</dbReference>
<evidence type="ECO:0000256" key="7">
    <source>
        <dbReference type="SAM" id="MobiDB-lite"/>
    </source>
</evidence>
<evidence type="ECO:0000256" key="6">
    <source>
        <dbReference type="ARBA" id="ARBA00047190"/>
    </source>
</evidence>
<comment type="similarity">
    <text evidence="2">Belongs to the group II decarboxylase family.</text>
</comment>
<name>A0A672GJ36_SALFA</name>
<dbReference type="GO" id="GO:0019752">
    <property type="term" value="P:carboxylic acid metabolic process"/>
    <property type="evidence" value="ECO:0007669"/>
    <property type="project" value="InterPro"/>
</dbReference>
<evidence type="ECO:0000313" key="11">
    <source>
        <dbReference type="Proteomes" id="UP000472267"/>
    </source>
</evidence>
<reference evidence="10" key="3">
    <citation type="submission" date="2025-09" db="UniProtKB">
        <authorList>
            <consortium name="Ensembl"/>
        </authorList>
    </citation>
    <scope>IDENTIFICATION</scope>
</reference>
<dbReference type="Ensembl" id="ENSSFAT00005019555.1">
    <property type="protein sequence ID" value="ENSSFAP00005018803.1"/>
    <property type="gene ID" value="ENSSFAG00005006946.1"/>
</dbReference>
<reference evidence="10" key="2">
    <citation type="submission" date="2025-08" db="UniProtKB">
        <authorList>
            <consortium name="Ensembl"/>
        </authorList>
    </citation>
    <scope>IDENTIFICATION</scope>
</reference>
<dbReference type="InterPro" id="IPR055103">
    <property type="entry name" value="PDXDC1-like_2nd"/>
</dbReference>
<evidence type="ECO:0000256" key="1">
    <source>
        <dbReference type="ARBA" id="ARBA00001933"/>
    </source>
</evidence>
<evidence type="ECO:0000259" key="9">
    <source>
        <dbReference type="Pfam" id="PF22937"/>
    </source>
</evidence>
<evidence type="ECO:0000256" key="5">
    <source>
        <dbReference type="ARBA" id="ARBA00023239"/>
    </source>
</evidence>
<keyword evidence="4" id="KW-0663">Pyridoxal phosphate</keyword>
<sequence length="655" mass="71781">RSSIPGPLQGDAEVVCVCVCVRSRMQSVAEQGHMALLGHSLAAYMSVLDRERLRRLTTRIVSDTTLWLCRLFRYENASACFHEDDRDGLVKVSRLVLHARYEDYACEGFAVLSPRQPVIYQSASCRPGLGQHLCSQLGLPLSSLCTVPCNTVFGSQHQMDVALLEKLIREDSEAGRLPLLLIANAGTPGAGHTDKLGRLRELCDQYSLWLHVEGVNLATLALGQATSVVTAATRSDSLTLTPGQWLGLPAVTAVTLYRHEDPALSLAAGLTSSQPVEKLRALPLWLSLQYLGHNGIVQKITHATALSQQLLQKLKSLASIKTSVGLLLILWLFQTFELSFSLLHSHGVDVVELEDEGTCVRFSPLLTAAVLGTQQQDVEALVERLAELLPVMNATVALRAEFREEARRHAPSLCYVEELSWPGLGVVRYEPEAEGMDEGRRKQELQKIQAELLKKLQELDSDIVFSAGPEFGPEEDCIFVGMVSEDVDVPELVLTIASLGREIEESGRLLENMTEVVRKGILEAEQQLQQASMDKLMEEGLLRQIPVVGSMLNWFSPVQSSIRGRTFNLAAGSLDSTDATYATKAQAGRPSFQDTPPSSSKKLPGRTGSRASLTPSRPTPVWCLEPAEPAEPDTARPDQSGVSPEQQEQEEQSPR</sequence>
<dbReference type="GO" id="GO:0030170">
    <property type="term" value="F:pyridoxal phosphate binding"/>
    <property type="evidence" value="ECO:0007669"/>
    <property type="project" value="InterPro"/>
</dbReference>
<evidence type="ECO:0000256" key="3">
    <source>
        <dbReference type="ARBA" id="ARBA00022793"/>
    </source>
</evidence>
<dbReference type="InterPro" id="IPR015421">
    <property type="entry name" value="PyrdxlP-dep_Trfase_major"/>
</dbReference>
<gene>
    <name evidence="10" type="primary">pdxdc1</name>
</gene>
<dbReference type="Gene3D" id="3.40.640.10">
    <property type="entry name" value="Type I PLP-dependent aspartate aminotransferase-like (Major domain)"/>
    <property type="match status" value="1"/>
</dbReference>
<feature type="compositionally biased region" description="Polar residues" evidence="7">
    <location>
        <begin position="592"/>
        <end position="601"/>
    </location>
</feature>
<dbReference type="InterPro" id="IPR050477">
    <property type="entry name" value="GrpII_AminoAcid_Decarb"/>
</dbReference>